<dbReference type="OMA" id="WHANVRD"/>
<sequence length="282" mass="31842">MACGGRFWADLAKGSYRKLRHINYDFLSQWSWLHKLFTACFNWFRAGCVLYVDVDAGEWKYTRESALRKPGPNTTRLAVVSDTHLYHRQLWIPAGDVLIHAGDCLAEWGNGVKELEDFAAWLHALPHREKLVTGGNHDKAFEDLGPERMAQILAPCGVRYLHPDLCASRDAGGLVVAGCPWSIRVNPMSVNRAFQPTADDERLSIPPPHCDVLVTHGPSMASPVWHANVRDRRPRLHLFGHEHDKYGVTFEDGIVQVNAALCNDFFCAVRRPVVVDILRSRQ</sequence>
<dbReference type="GO" id="GO:0016787">
    <property type="term" value="F:hydrolase activity"/>
    <property type="evidence" value="ECO:0007669"/>
    <property type="project" value="InterPro"/>
</dbReference>
<dbReference type="OrthoDB" id="630188at2759"/>
<dbReference type="InterPro" id="IPR029052">
    <property type="entry name" value="Metallo-depent_PP-like"/>
</dbReference>
<dbReference type="Pfam" id="PF00149">
    <property type="entry name" value="Metallophos"/>
    <property type="match status" value="1"/>
</dbReference>
<protein>
    <submittedName>
        <fullName evidence="1">Metallophosphoesterase domain-containing protein 1</fullName>
    </submittedName>
</protein>
<keyword evidence="2" id="KW-1185">Reference proteome</keyword>
<dbReference type="EMBL" id="LSRX01000089">
    <property type="protein sequence ID" value="OLQ09850.1"/>
    <property type="molecule type" value="Genomic_DNA"/>
</dbReference>
<dbReference type="Gene3D" id="3.60.21.10">
    <property type="match status" value="1"/>
</dbReference>
<dbReference type="InterPro" id="IPR051693">
    <property type="entry name" value="UPF0046_metallophosphoest"/>
</dbReference>
<reference evidence="1 2" key="1">
    <citation type="submission" date="2016-02" db="EMBL/GenBank/DDBJ databases">
        <title>Genome analysis of coral dinoflagellate symbionts highlights evolutionary adaptations to a symbiotic lifestyle.</title>
        <authorList>
            <person name="Aranda M."/>
            <person name="Li Y."/>
            <person name="Liew Y.J."/>
            <person name="Baumgarten S."/>
            <person name="Simakov O."/>
            <person name="Wilson M."/>
            <person name="Piel J."/>
            <person name="Ashoor H."/>
            <person name="Bougouffa S."/>
            <person name="Bajic V.B."/>
            <person name="Ryu T."/>
            <person name="Ravasi T."/>
            <person name="Bayer T."/>
            <person name="Micklem G."/>
            <person name="Kim H."/>
            <person name="Bhak J."/>
            <person name="Lajeunesse T.C."/>
            <person name="Voolstra C.R."/>
        </authorList>
    </citation>
    <scope>NUCLEOTIDE SEQUENCE [LARGE SCALE GENOMIC DNA]</scope>
    <source>
        <strain evidence="1 2">CCMP2467</strain>
    </source>
</reference>
<evidence type="ECO:0000313" key="1">
    <source>
        <dbReference type="EMBL" id="OLQ09850.1"/>
    </source>
</evidence>
<proteinExistence type="predicted"/>
<name>A0A1Q9EQZ9_SYMMI</name>
<dbReference type="PANTHER" id="PTHR12905:SF0">
    <property type="entry name" value="CALCINEURIN-LIKE PHOSPHOESTERASE DOMAIN-CONTAINING PROTEIN"/>
    <property type="match status" value="1"/>
</dbReference>
<dbReference type="PANTHER" id="PTHR12905">
    <property type="entry name" value="METALLOPHOSPHOESTERASE"/>
    <property type="match status" value="1"/>
</dbReference>
<comment type="caution">
    <text evidence="1">The sequence shown here is derived from an EMBL/GenBank/DDBJ whole genome shotgun (WGS) entry which is preliminary data.</text>
</comment>
<dbReference type="InterPro" id="IPR004843">
    <property type="entry name" value="Calcineurin-like_PHP"/>
</dbReference>
<evidence type="ECO:0000313" key="2">
    <source>
        <dbReference type="Proteomes" id="UP000186817"/>
    </source>
</evidence>
<dbReference type="Proteomes" id="UP000186817">
    <property type="component" value="Unassembled WGS sequence"/>
</dbReference>
<dbReference type="SUPFAM" id="SSF56300">
    <property type="entry name" value="Metallo-dependent phosphatases"/>
    <property type="match status" value="1"/>
</dbReference>
<dbReference type="AlphaFoldDB" id="A0A1Q9EQZ9"/>
<gene>
    <name evidence="1" type="primary">MPPED1</name>
    <name evidence="1" type="ORF">AK812_SmicGene6505</name>
</gene>
<organism evidence="1 2">
    <name type="scientific">Symbiodinium microadriaticum</name>
    <name type="common">Dinoflagellate</name>
    <name type="synonym">Zooxanthella microadriatica</name>
    <dbReference type="NCBI Taxonomy" id="2951"/>
    <lineage>
        <taxon>Eukaryota</taxon>
        <taxon>Sar</taxon>
        <taxon>Alveolata</taxon>
        <taxon>Dinophyceae</taxon>
        <taxon>Suessiales</taxon>
        <taxon>Symbiodiniaceae</taxon>
        <taxon>Symbiodinium</taxon>
    </lineage>
</organism>
<accession>A0A1Q9EQZ9</accession>